<dbReference type="AlphaFoldDB" id="A0A284RTX6"/>
<protein>
    <submittedName>
        <fullName evidence="2">Uncharacterized protein</fullName>
    </submittedName>
</protein>
<evidence type="ECO:0000313" key="2">
    <source>
        <dbReference type="EMBL" id="SJL12175.1"/>
    </source>
</evidence>
<dbReference type="OrthoDB" id="3026668at2759"/>
<feature type="compositionally biased region" description="Low complexity" evidence="1">
    <location>
        <begin position="368"/>
        <end position="384"/>
    </location>
</feature>
<keyword evidence="3" id="KW-1185">Reference proteome</keyword>
<feature type="compositionally biased region" description="Basic and acidic residues" evidence="1">
    <location>
        <begin position="250"/>
        <end position="259"/>
    </location>
</feature>
<dbReference type="EMBL" id="FUEG01000016">
    <property type="protein sequence ID" value="SJL12175.1"/>
    <property type="molecule type" value="Genomic_DNA"/>
</dbReference>
<feature type="compositionally biased region" description="Basic and acidic residues" evidence="1">
    <location>
        <begin position="35"/>
        <end position="44"/>
    </location>
</feature>
<evidence type="ECO:0000256" key="1">
    <source>
        <dbReference type="SAM" id="MobiDB-lite"/>
    </source>
</evidence>
<sequence>MAEHRLPPTSSTTGANHVNTGDTSSAHPPGIFQESSHRINDGSRRNQPTPHSHLPPQQYGAGPLQHAHPPQPQNLFHRPPEPLQNPPYGVTHAPPPRSLVHAPHHHTTEYFVERYQRQAANAPPAGTHVRQSGVASPSSQRPEPQHLPPHGSSTRLYPLPQGHAIPPNRPHSGSSSQFPVAPSRQVPMPHLPYPQVSQGHGHQQASASHYALPLRQYHPQDQNDPPYVPPHMRPPQAAEPVKTKRKYKRKAPDSEEPAPRKSKICKVSPPQSQARPPAKRRGPGRPTNAERDAKRALEKRKAANAPSDASTSRGSSHQEPSTSTAPRQAFNPRPEVPGIWPIPFQIEIKPEPSTPAPRQTGIPGNPQASTTSPQPATSAEAPAADAREHERSDQSTNPLWATNLPSAFDDFINEHAPLNPNRNDCPSVWFDLDSYPPIDDPFWPSVNHLTLPSRETFDNFNVKEEVKDIVDSLVAEGFPWIEAP</sequence>
<feature type="compositionally biased region" description="Polar residues" evidence="1">
    <location>
        <begin position="307"/>
        <end position="326"/>
    </location>
</feature>
<dbReference type="Proteomes" id="UP000219338">
    <property type="component" value="Unassembled WGS sequence"/>
</dbReference>
<feature type="compositionally biased region" description="Basic and acidic residues" evidence="1">
    <location>
        <begin position="288"/>
        <end position="301"/>
    </location>
</feature>
<accession>A0A284RTX6</accession>
<gene>
    <name evidence="2" type="ORF">ARMOST_15597</name>
</gene>
<name>A0A284RTX6_ARMOS</name>
<organism evidence="2 3">
    <name type="scientific">Armillaria ostoyae</name>
    <name type="common">Armillaria root rot fungus</name>
    <dbReference type="NCBI Taxonomy" id="47428"/>
    <lineage>
        <taxon>Eukaryota</taxon>
        <taxon>Fungi</taxon>
        <taxon>Dikarya</taxon>
        <taxon>Basidiomycota</taxon>
        <taxon>Agaricomycotina</taxon>
        <taxon>Agaricomycetes</taxon>
        <taxon>Agaricomycetidae</taxon>
        <taxon>Agaricales</taxon>
        <taxon>Marasmiineae</taxon>
        <taxon>Physalacriaceae</taxon>
        <taxon>Armillaria</taxon>
    </lineage>
</organism>
<proteinExistence type="predicted"/>
<feature type="compositionally biased region" description="Polar residues" evidence="1">
    <location>
        <begin position="8"/>
        <end position="26"/>
    </location>
</feature>
<feature type="region of interest" description="Disordered" evidence="1">
    <location>
        <begin position="1"/>
        <end position="398"/>
    </location>
</feature>
<feature type="compositionally biased region" description="Basic and acidic residues" evidence="1">
    <location>
        <begin position="106"/>
        <end position="116"/>
    </location>
</feature>
<reference evidence="3" key="1">
    <citation type="journal article" date="2017" name="Nat. Ecol. Evol.">
        <title>Genome expansion and lineage-specific genetic innovations in the forest pathogenic fungi Armillaria.</title>
        <authorList>
            <person name="Sipos G."/>
            <person name="Prasanna A.N."/>
            <person name="Walter M.C."/>
            <person name="O'Connor E."/>
            <person name="Balint B."/>
            <person name="Krizsan K."/>
            <person name="Kiss B."/>
            <person name="Hess J."/>
            <person name="Varga T."/>
            <person name="Slot J."/>
            <person name="Riley R."/>
            <person name="Boka B."/>
            <person name="Rigling D."/>
            <person name="Barry K."/>
            <person name="Lee J."/>
            <person name="Mihaltcheva S."/>
            <person name="LaButti K."/>
            <person name="Lipzen A."/>
            <person name="Waldron R."/>
            <person name="Moloney N.M."/>
            <person name="Sperisen C."/>
            <person name="Kredics L."/>
            <person name="Vagvoelgyi C."/>
            <person name="Patrignani A."/>
            <person name="Fitzpatrick D."/>
            <person name="Nagy I."/>
            <person name="Doyle S."/>
            <person name="Anderson J.B."/>
            <person name="Grigoriev I.V."/>
            <person name="Gueldener U."/>
            <person name="Muensterkoetter M."/>
            <person name="Nagy L.G."/>
        </authorList>
    </citation>
    <scope>NUCLEOTIDE SEQUENCE [LARGE SCALE GENOMIC DNA]</scope>
    <source>
        <strain evidence="3">C18/9</strain>
    </source>
</reference>
<feature type="compositionally biased region" description="Polar residues" evidence="1">
    <location>
        <begin position="195"/>
        <end position="207"/>
    </location>
</feature>
<dbReference type="OMA" id="ESSHRIN"/>
<feature type="compositionally biased region" description="Polar residues" evidence="1">
    <location>
        <begin position="129"/>
        <end position="142"/>
    </location>
</feature>
<evidence type="ECO:0000313" key="3">
    <source>
        <dbReference type="Proteomes" id="UP000219338"/>
    </source>
</evidence>